<dbReference type="InterPro" id="IPR011662">
    <property type="entry name" value="Secretin/TonB_short_N"/>
</dbReference>
<dbReference type="Gene3D" id="2.40.170.20">
    <property type="entry name" value="TonB-dependent receptor, beta-barrel domain"/>
    <property type="match status" value="1"/>
</dbReference>
<dbReference type="Proteomes" id="UP000245712">
    <property type="component" value="Unassembled WGS sequence"/>
</dbReference>
<dbReference type="Pfam" id="PF00593">
    <property type="entry name" value="TonB_dep_Rec_b-barrel"/>
    <property type="match status" value="1"/>
</dbReference>
<evidence type="ECO:0000256" key="8">
    <source>
        <dbReference type="ARBA" id="ARBA00023077"/>
    </source>
</evidence>
<evidence type="ECO:0000256" key="2">
    <source>
        <dbReference type="ARBA" id="ARBA00009810"/>
    </source>
</evidence>
<feature type="chain" id="PRO_5046994804" evidence="14">
    <location>
        <begin position="31"/>
        <end position="803"/>
    </location>
</feature>
<dbReference type="NCBIfam" id="TIGR01783">
    <property type="entry name" value="TonB-siderophor"/>
    <property type="match status" value="1"/>
</dbReference>
<evidence type="ECO:0000256" key="3">
    <source>
        <dbReference type="ARBA" id="ARBA00022448"/>
    </source>
</evidence>
<keyword evidence="7" id="KW-0408">Iron</keyword>
<evidence type="ECO:0000256" key="6">
    <source>
        <dbReference type="ARBA" id="ARBA00022692"/>
    </source>
</evidence>
<proteinExistence type="inferred from homology"/>
<dbReference type="EMBL" id="QEOB01000003">
    <property type="protein sequence ID" value="PVX85779.1"/>
    <property type="molecule type" value="Genomic_DNA"/>
</dbReference>
<comment type="caution">
    <text evidence="16">The sequence shown here is derived from an EMBL/GenBank/DDBJ whole genome shotgun (WGS) entry which is preliminary data.</text>
</comment>
<evidence type="ECO:0000256" key="7">
    <source>
        <dbReference type="ARBA" id="ARBA00023004"/>
    </source>
</evidence>
<comment type="similarity">
    <text evidence="2 12 13">Belongs to the TonB-dependent receptor family.</text>
</comment>
<dbReference type="PANTHER" id="PTHR32552">
    <property type="entry name" value="FERRICHROME IRON RECEPTOR-RELATED"/>
    <property type="match status" value="1"/>
</dbReference>
<dbReference type="Gene3D" id="3.55.50.30">
    <property type="match status" value="1"/>
</dbReference>
<comment type="subcellular location">
    <subcellularLocation>
        <location evidence="1 12">Cell outer membrane</location>
        <topology evidence="1 12">Multi-pass membrane protein</topology>
    </subcellularLocation>
</comment>
<feature type="signal peptide" evidence="14">
    <location>
        <begin position="1"/>
        <end position="30"/>
    </location>
</feature>
<dbReference type="PANTHER" id="PTHR32552:SF82">
    <property type="entry name" value="FCUA PROTEIN"/>
    <property type="match status" value="1"/>
</dbReference>
<accession>A0ABX5KSM5</accession>
<keyword evidence="5" id="KW-0410">Iron transport</keyword>
<dbReference type="Pfam" id="PF07715">
    <property type="entry name" value="Plug"/>
    <property type="match status" value="1"/>
</dbReference>
<dbReference type="InterPro" id="IPR036942">
    <property type="entry name" value="Beta-barrel_TonB_sf"/>
</dbReference>
<keyword evidence="6 12" id="KW-0812">Transmembrane</keyword>
<name>A0ABX5KSM5_9BURK</name>
<dbReference type="InterPro" id="IPR012910">
    <property type="entry name" value="Plug_dom"/>
</dbReference>
<dbReference type="InterPro" id="IPR010105">
    <property type="entry name" value="TonB_sidphr_rcpt"/>
</dbReference>
<dbReference type="InterPro" id="IPR000531">
    <property type="entry name" value="Beta-barrel_TonB"/>
</dbReference>
<evidence type="ECO:0000256" key="4">
    <source>
        <dbReference type="ARBA" id="ARBA00022452"/>
    </source>
</evidence>
<keyword evidence="8 13" id="KW-0798">TonB box</keyword>
<feature type="domain" description="Secretin/TonB short N-terminal" evidence="15">
    <location>
        <begin position="60"/>
        <end position="112"/>
    </location>
</feature>
<dbReference type="PROSITE" id="PS52016">
    <property type="entry name" value="TONB_DEPENDENT_REC_3"/>
    <property type="match status" value="1"/>
</dbReference>
<keyword evidence="17" id="KW-1185">Reference proteome</keyword>
<keyword evidence="11 12" id="KW-0998">Cell outer membrane</keyword>
<dbReference type="InterPro" id="IPR039426">
    <property type="entry name" value="TonB-dep_rcpt-like"/>
</dbReference>
<keyword evidence="5" id="KW-0406">Ion transport</keyword>
<dbReference type="SMART" id="SM00965">
    <property type="entry name" value="STN"/>
    <property type="match status" value="1"/>
</dbReference>
<keyword evidence="9 12" id="KW-0472">Membrane</keyword>
<gene>
    <name evidence="16" type="ORF">C7402_103357</name>
</gene>
<keyword evidence="3 12" id="KW-0813">Transport</keyword>
<evidence type="ECO:0000256" key="9">
    <source>
        <dbReference type="ARBA" id="ARBA00023136"/>
    </source>
</evidence>
<keyword evidence="4 12" id="KW-1134">Transmembrane beta strand</keyword>
<evidence type="ECO:0000256" key="1">
    <source>
        <dbReference type="ARBA" id="ARBA00004571"/>
    </source>
</evidence>
<evidence type="ECO:0000313" key="17">
    <source>
        <dbReference type="Proteomes" id="UP000245712"/>
    </source>
</evidence>
<evidence type="ECO:0000256" key="12">
    <source>
        <dbReference type="PROSITE-ProRule" id="PRU01360"/>
    </source>
</evidence>
<organism evidence="16 17">
    <name type="scientific">Paraburkholderia unamae</name>
    <dbReference type="NCBI Taxonomy" id="219649"/>
    <lineage>
        <taxon>Bacteria</taxon>
        <taxon>Pseudomonadati</taxon>
        <taxon>Pseudomonadota</taxon>
        <taxon>Betaproteobacteria</taxon>
        <taxon>Burkholderiales</taxon>
        <taxon>Burkholderiaceae</taxon>
        <taxon>Paraburkholderia</taxon>
    </lineage>
</organism>
<evidence type="ECO:0000313" key="16">
    <source>
        <dbReference type="EMBL" id="PVX85779.1"/>
    </source>
</evidence>
<dbReference type="InterPro" id="IPR037066">
    <property type="entry name" value="Plug_dom_sf"/>
</dbReference>
<evidence type="ECO:0000256" key="10">
    <source>
        <dbReference type="ARBA" id="ARBA00023170"/>
    </source>
</evidence>
<evidence type="ECO:0000259" key="15">
    <source>
        <dbReference type="SMART" id="SM00965"/>
    </source>
</evidence>
<evidence type="ECO:0000256" key="14">
    <source>
        <dbReference type="SAM" id="SignalP"/>
    </source>
</evidence>
<dbReference type="CDD" id="cd01347">
    <property type="entry name" value="ligand_gated_channel"/>
    <property type="match status" value="1"/>
</dbReference>
<evidence type="ECO:0000256" key="11">
    <source>
        <dbReference type="ARBA" id="ARBA00023237"/>
    </source>
</evidence>
<protein>
    <submittedName>
        <fullName evidence="16">Iron complex outermembrane receptor protein</fullName>
    </submittedName>
</protein>
<evidence type="ECO:0000256" key="5">
    <source>
        <dbReference type="ARBA" id="ARBA00022496"/>
    </source>
</evidence>
<sequence>MNRRFTPQHTLMCHLALASVLAMAPAVLLAAPLSAAVRHYDIPAGTLDQVLNRYASESNVLLTIDSKLTAGRSSTGLHGDYVLDAGFSTILAGSGLDAISDGTRGGYVLRTAHVGAPAATVADAVLPAVKVNALAGDPNGLPVPYAGAQVATGSRVGMLGNLDVMDTPFNTVSYTRQLIQDQQAYSVSDVLANNPSARILYPDNDGSTDFFIRGNKVSQLDIAYDGLYGIGTPGIESLERIEVLIGANALLNGLGPIGGVGAYINQVPKKAPEDPVAQVSFGYIGGQLGGSVDVGRRFGADKQFGIRFNGAYRDGDTEADNQSRKVGTATLSMDWRSPDNHVRLSTNFGYRENDNDSPARTLYMYSNTFKIPAPPSDPKSNWQNAWSYDNTRTTFATARGEVDITPNVTAYVAIGGSQFREEQLFANSFLMNSNGDVGQNQVYWPLYRNTISGEAGVRGTLQTGPVKHNWSLALSGLRENNGIVATTLETTFTNLYRPVFIAQPSIAGLADSNNVPRTTETELYGIAFADTMSVLHDRVQLTLGLREQGVSANNFSTTGVQTSTYDKSALTPAVGLNVRATQDVSLYANYIEGLQQGGQAPTGYSNAGESFAPFISKQYEVGAKYDFGNFLATLSAYQISTPNAQADGLVYGVNGEQRTRGLELNTFGEIAHGVRLLGGAALIDARQTHTANGTNDGKRVTGAANFQLNLGAEWDPVFLPGWTVSGRAIYTGSEYIDAGNKQSIPSWVRYDAGVRYLTVIAGHQTAFRFNVENLTNRSYWIGGQGFVMQSRPRTFLGSVSVAL</sequence>
<reference evidence="16 17" key="1">
    <citation type="submission" date="2018-05" db="EMBL/GenBank/DDBJ databases">
        <title>Genomic Encyclopedia of Type Strains, Phase IV (KMG-V): Genome sequencing to study the core and pangenomes of soil and plant-associated prokaryotes.</title>
        <authorList>
            <person name="Whitman W."/>
        </authorList>
    </citation>
    <scope>NUCLEOTIDE SEQUENCE [LARGE SCALE GENOMIC DNA]</scope>
    <source>
        <strain evidence="16 17">SCZa-39</strain>
    </source>
</reference>
<dbReference type="Gene3D" id="2.170.130.10">
    <property type="entry name" value="TonB-dependent receptor, plug domain"/>
    <property type="match status" value="1"/>
</dbReference>
<evidence type="ECO:0000256" key="13">
    <source>
        <dbReference type="RuleBase" id="RU003357"/>
    </source>
</evidence>
<keyword evidence="14" id="KW-0732">Signal</keyword>
<keyword evidence="10 16" id="KW-0675">Receptor</keyword>
<dbReference type="SUPFAM" id="SSF56935">
    <property type="entry name" value="Porins"/>
    <property type="match status" value="1"/>
</dbReference>